<gene>
    <name evidence="5" type="primary">bglA_6</name>
    <name evidence="5" type="ORF">NRIC_27380</name>
</gene>
<dbReference type="InterPro" id="IPR017853">
    <property type="entry name" value="GH"/>
</dbReference>
<comment type="similarity">
    <text evidence="1 4">Belongs to the glycosyl hydrolase 1 family.</text>
</comment>
<evidence type="ECO:0000256" key="4">
    <source>
        <dbReference type="RuleBase" id="RU003690"/>
    </source>
</evidence>
<proteinExistence type="inferred from homology"/>
<dbReference type="FunFam" id="3.20.20.80:FF:000004">
    <property type="entry name" value="Beta-glucosidase 6-phospho-beta-glucosidase"/>
    <property type="match status" value="1"/>
</dbReference>
<dbReference type="AlphaFoldDB" id="A0A4P5P9T5"/>
<keyword evidence="6" id="KW-1185">Reference proteome</keyword>
<dbReference type="GO" id="GO:0016052">
    <property type="term" value="P:carbohydrate catabolic process"/>
    <property type="evidence" value="ECO:0007669"/>
    <property type="project" value="TreeGrafter"/>
</dbReference>
<evidence type="ECO:0000313" key="6">
    <source>
        <dbReference type="Proteomes" id="UP000290567"/>
    </source>
</evidence>
<dbReference type="RefSeq" id="WP_146623252.1">
    <property type="nucleotide sequence ID" value="NZ_BJCC01000024.1"/>
</dbReference>
<dbReference type="Pfam" id="PF00232">
    <property type="entry name" value="Glyco_hydro_1"/>
    <property type="match status" value="1"/>
</dbReference>
<dbReference type="GO" id="GO:0005829">
    <property type="term" value="C:cytosol"/>
    <property type="evidence" value="ECO:0007669"/>
    <property type="project" value="TreeGrafter"/>
</dbReference>
<dbReference type="InterPro" id="IPR001360">
    <property type="entry name" value="Glyco_hydro_1"/>
</dbReference>
<evidence type="ECO:0000256" key="2">
    <source>
        <dbReference type="ARBA" id="ARBA00022801"/>
    </source>
</evidence>
<reference evidence="6" key="1">
    <citation type="submission" date="2019-02" db="EMBL/GenBank/DDBJ databases">
        <title>Draft genome sequence of Enterococcus sp. Gos25-1.</title>
        <authorList>
            <person name="Tanaka N."/>
            <person name="Shiwa Y."/>
            <person name="Fujita N."/>
        </authorList>
    </citation>
    <scope>NUCLEOTIDE SEQUENCE [LARGE SCALE GENOMIC DNA]</scope>
    <source>
        <strain evidence="6">Gos25-1</strain>
    </source>
</reference>
<evidence type="ECO:0000256" key="1">
    <source>
        <dbReference type="ARBA" id="ARBA00010838"/>
    </source>
</evidence>
<protein>
    <submittedName>
        <fullName evidence="5">Beta-glucosidase</fullName>
    </submittedName>
</protein>
<comment type="caution">
    <text evidence="5">The sequence shown here is derived from an EMBL/GenBank/DDBJ whole genome shotgun (WGS) entry which is preliminary data.</text>
</comment>
<sequence length="480" mass="54716">MGFPDHFLWGGATAANQIEGAYLEDGKGLSTADLMVLSEHGKKREISSTVEAGKYYPTHQAIDYYHRYEEDIALFAEMGFKCYRLSFAWSRIFPNGDDRVPNQKGLDFYDRVIDLCLSYGIEPLVTLSHFETPIGLSKYGYWNNRKVVDFFVHYAKTVFEHFRGRVNYWLTFNEINVMSTMPWNAGGISLEASEETKMTAAYHQLLASAKAVAIGHQIDPENQIGLMYAGHFSYPNSCDPEDIQGNEDFQKKMLFYVDVQCRGKYPNYKLKELERQNIVLPIQEGDAESLLAGTVDYISYSYYLTHVCGKKTRGIFKGLNGLETGYKNPHIQKSEWGWGIDPKGLRYSLNFLYDRYQLPVMVVENGLGAVDVVEADGSIQDDYRIDYLRAHLLEMEKAIELDGVPVMGYTAWGPIDLIAASTGEMKKRYGFIYVDLDDEGQGTKERSRKKSFYWYKEVIATNGESLMRERSGIKGEAVVF</sequence>
<dbReference type="PANTHER" id="PTHR10353:SF122">
    <property type="entry name" value="6-PHOSPHO-BETA-GLUCOSIDASE ASCB-RELATED"/>
    <property type="match status" value="1"/>
</dbReference>
<dbReference type="PANTHER" id="PTHR10353">
    <property type="entry name" value="GLYCOSYL HYDROLASE"/>
    <property type="match status" value="1"/>
</dbReference>
<dbReference type="OrthoDB" id="9765195at2"/>
<dbReference type="InterPro" id="IPR033132">
    <property type="entry name" value="GH_1_N_CS"/>
</dbReference>
<keyword evidence="2" id="KW-0378">Hydrolase</keyword>
<accession>A0A4P5P9T5</accession>
<evidence type="ECO:0000313" key="5">
    <source>
        <dbReference type="EMBL" id="GCF94847.1"/>
    </source>
</evidence>
<dbReference type="Gene3D" id="3.20.20.80">
    <property type="entry name" value="Glycosidases"/>
    <property type="match status" value="1"/>
</dbReference>
<dbReference type="Proteomes" id="UP000290567">
    <property type="component" value="Unassembled WGS sequence"/>
</dbReference>
<keyword evidence="3" id="KW-0326">Glycosidase</keyword>
<evidence type="ECO:0000256" key="3">
    <source>
        <dbReference type="ARBA" id="ARBA00023295"/>
    </source>
</evidence>
<dbReference type="PRINTS" id="PR00131">
    <property type="entry name" value="GLHYDRLASE1"/>
</dbReference>
<organism evidence="5 6">
    <name type="scientific">Enterococcus florum</name>
    <dbReference type="NCBI Taxonomy" id="2480627"/>
    <lineage>
        <taxon>Bacteria</taxon>
        <taxon>Bacillati</taxon>
        <taxon>Bacillota</taxon>
        <taxon>Bacilli</taxon>
        <taxon>Lactobacillales</taxon>
        <taxon>Enterococcaceae</taxon>
        <taxon>Enterococcus</taxon>
    </lineage>
</organism>
<dbReference type="PROSITE" id="PS00653">
    <property type="entry name" value="GLYCOSYL_HYDROL_F1_2"/>
    <property type="match status" value="1"/>
</dbReference>
<dbReference type="EMBL" id="BJCC01000024">
    <property type="protein sequence ID" value="GCF94847.1"/>
    <property type="molecule type" value="Genomic_DNA"/>
</dbReference>
<dbReference type="SUPFAM" id="SSF51445">
    <property type="entry name" value="(Trans)glycosidases"/>
    <property type="match status" value="1"/>
</dbReference>
<name>A0A4P5P9T5_9ENTE</name>
<dbReference type="GO" id="GO:0008422">
    <property type="term" value="F:beta-glucosidase activity"/>
    <property type="evidence" value="ECO:0007669"/>
    <property type="project" value="TreeGrafter"/>
</dbReference>